<dbReference type="PANTHER" id="PTHR46670:SF3">
    <property type="entry name" value="ENDONUCLEASE_EXONUCLEASE_PHOSPHATASE DOMAIN-CONTAINING PROTEIN"/>
    <property type="match status" value="1"/>
</dbReference>
<keyword evidence="3" id="KW-1185">Reference proteome</keyword>
<keyword evidence="2" id="KW-0695">RNA-directed DNA polymerase</keyword>
<dbReference type="GO" id="GO:0003964">
    <property type="term" value="F:RNA-directed DNA polymerase activity"/>
    <property type="evidence" value="ECO:0007669"/>
    <property type="project" value="UniProtKB-KW"/>
</dbReference>
<sequence length="1606" mass="181272">MGPAEQHQSQPQKCKTVIVCPLKTKPVPPMLSINNLHPETVSSYKVLGLTLSDTLEWNDNTKNIVSKASKRLHILRVLKCAGVPADVERNPGPLTHHSTGRANPPPSAISLADKPSSQAQIATKFYSRTDLLRLRSSGPSYLYQSSLCLLQALGIFKYRGCRAGKADKARKHAVHNILPISSSRRDCRSLNIQLVTSNGVNPSVLKPLRSLLSSSLSSNNLRFAICNARSIRNKVETIIDHAVGNDIGICIFTETWLNDLDSVCIADLSRHGYLFKSFPRQSNRSGGGTGILFRDSFDATLLDGKEHNSFEFSEWILKTTNRSIRIVAVYRPPNSSASVFLDEFSSYLENIVMCPEPLIIAGDFNFHMDLVHSNCAIRFKELLETFSLSQHVTMSTHISGHILDLIITRSTSDLILGPINVTLPISDHFFVECFIRFPSSSISTKSVSYRRLKNIDIDAFKSDITSSVLCSDTHWSNLGDLSKQYSSTLTEILDKHAPIKTKTLVTRAKIPWFNADVLQFKRIRRKAERKALKSGLSSDWLAYRKICNRYSALLKSTRASYYSDLIGQCAGDSGKLFKLVSFLCKGPNVNDLPPHDDPVLLANKFGEFFVKKIELIKDSISDIEVNPPYSDTAAPAVELDSFSPLSVEDVCNIISTSSNASCSLDPIPTWLVKSCLDVLAPSITRMVNLSIRHAYLPDDWKTAIVKLLLKKPGLELTYKNFRPVSNLTFISKIVEKAVLSQLFKHCEYNAPLPKLQSGFRRFHSTETALLKVQSDILMSMDHQEITLLVLLDLSAAFDTIDHQILLNVLESDFGIIGSAHKWFASYLSGRKQRVLINDRTSDDFHLNCGVPQGSCMGPILFILYISRLYHVIANHLPSAHGYADDTQLYLSFRPNDISSQDHAIAALEACISDVRSWLIYNRLLINDSKTEFLVVGSRHQLSKIAIDSITVGNSTIQPLNSVRNLGSWFDSNMSMSIHIELACTAQVVGFLLKLDTFGDGIVVDSPSQAMMTVYVRKLKEDTDRIKIKPKLLIAADKTTNFYKLEPSTYNDLLEKNIMKSYKKTQPETTKPIHKENKDIAMKLGIDDRVDTTADKDAFITLKDHKPSFANKPTGRLINPTKSEIGKVRKKILDRINSTITKKHSLNQWKNTTAVINWFKSIENKQHFSFICFDIEEFYPSISQDLLNKALDFASNYDIITTDERNIIIHAKNSILIHKHIPWQKKGNTTFDVTMGSYDGAETCELVGNFLLSQLQDLNINVGLYRDDGLAITNATPRDTENIKKEICRIFNNNGLRITIEANKQIIDFLDVTFNLNRSTYQPFTKPNTSLQYVHRESNHPPTTTKNIPAALDESGYHYTLKYEPAKTSKRKNRQRNNILWYNPPFSKNTSTNIGHKFLALVDKHFPKDHKLRKIFNRNTIKISYSCMNNTKQIIDNHNKRILTASIQSDDTAATATATTIDNNKTCNCRQKNTCPLDGNCLQPSVIYQASVTRKDNNTTETYIGLTENDFKTRYRNHTASFRHAKHRNSTELSKHIWTLKDNNIDHFISWRILSSHSPYNSSTKRCNLCLKEKFLIICRPELSTLNKRNELVSSCRHRSKALLRNN</sequence>
<evidence type="ECO:0000313" key="3">
    <source>
        <dbReference type="Proteomes" id="UP000225706"/>
    </source>
</evidence>
<evidence type="ECO:0000313" key="2">
    <source>
        <dbReference type="EMBL" id="PFX12062.1"/>
    </source>
</evidence>
<dbReference type="CDD" id="cd01650">
    <property type="entry name" value="RT_nLTR_like"/>
    <property type="match status" value="1"/>
</dbReference>
<proteinExistence type="predicted"/>
<name>A0A2B4R756_STYPI</name>
<dbReference type="InterPro" id="IPR043502">
    <property type="entry name" value="DNA/RNA_pol_sf"/>
</dbReference>
<evidence type="ECO:0000259" key="1">
    <source>
        <dbReference type="PROSITE" id="PS50878"/>
    </source>
</evidence>
<dbReference type="Pfam" id="PF03372">
    <property type="entry name" value="Exo_endo_phos"/>
    <property type="match status" value="1"/>
</dbReference>
<gene>
    <name evidence="2" type="ORF">AWC38_SpisGene24038</name>
</gene>
<dbReference type="InterPro" id="IPR000477">
    <property type="entry name" value="RT_dom"/>
</dbReference>
<dbReference type="EMBL" id="LSMT01001618">
    <property type="protein sequence ID" value="PFX12062.1"/>
    <property type="molecule type" value="Genomic_DNA"/>
</dbReference>
<dbReference type="Pfam" id="PF00078">
    <property type="entry name" value="RVT_1"/>
    <property type="match status" value="1"/>
</dbReference>
<feature type="domain" description="Reverse transcriptase" evidence="1">
    <location>
        <begin position="689"/>
        <end position="973"/>
    </location>
</feature>
<comment type="caution">
    <text evidence="2">The sequence shown here is derived from an EMBL/GenBank/DDBJ whole genome shotgun (WGS) entry which is preliminary data.</text>
</comment>
<reference evidence="3" key="1">
    <citation type="journal article" date="2017" name="bioRxiv">
        <title>Comparative analysis of the genomes of Stylophora pistillata and Acropora digitifera provides evidence for extensive differences between species of corals.</title>
        <authorList>
            <person name="Voolstra C.R."/>
            <person name="Li Y."/>
            <person name="Liew Y.J."/>
            <person name="Baumgarten S."/>
            <person name="Zoccola D."/>
            <person name="Flot J.-F."/>
            <person name="Tambutte S."/>
            <person name="Allemand D."/>
            <person name="Aranda M."/>
        </authorList>
    </citation>
    <scope>NUCLEOTIDE SEQUENCE [LARGE SCALE GENOMIC DNA]</scope>
</reference>
<dbReference type="Proteomes" id="UP000225706">
    <property type="component" value="Unassembled WGS sequence"/>
</dbReference>
<accession>A0A2B4R756</accession>
<dbReference type="PROSITE" id="PS50878">
    <property type="entry name" value="RT_POL"/>
    <property type="match status" value="1"/>
</dbReference>
<organism evidence="2 3">
    <name type="scientific">Stylophora pistillata</name>
    <name type="common">Smooth cauliflower coral</name>
    <dbReference type="NCBI Taxonomy" id="50429"/>
    <lineage>
        <taxon>Eukaryota</taxon>
        <taxon>Metazoa</taxon>
        <taxon>Cnidaria</taxon>
        <taxon>Anthozoa</taxon>
        <taxon>Hexacorallia</taxon>
        <taxon>Scleractinia</taxon>
        <taxon>Astrocoeniina</taxon>
        <taxon>Pocilloporidae</taxon>
        <taxon>Stylophora</taxon>
    </lineage>
</organism>
<dbReference type="SUPFAM" id="SSF56219">
    <property type="entry name" value="DNase I-like"/>
    <property type="match status" value="1"/>
</dbReference>
<dbReference type="PANTHER" id="PTHR46670">
    <property type="entry name" value="ENDO/EXONUCLEASE/PHOSPHATASE DOMAIN-CONTAINING PROTEIN"/>
    <property type="match status" value="1"/>
</dbReference>
<dbReference type="OrthoDB" id="10067563at2759"/>
<dbReference type="InterPro" id="IPR005135">
    <property type="entry name" value="Endo/exonuclease/phosphatase"/>
</dbReference>
<keyword evidence="2" id="KW-0548">Nucleotidyltransferase</keyword>
<keyword evidence="2" id="KW-0808">Transferase</keyword>
<dbReference type="InterPro" id="IPR036691">
    <property type="entry name" value="Endo/exonu/phosph_ase_sf"/>
</dbReference>
<dbReference type="SUPFAM" id="SSF56672">
    <property type="entry name" value="DNA/RNA polymerases"/>
    <property type="match status" value="1"/>
</dbReference>
<protein>
    <submittedName>
        <fullName evidence="2">Putative RNA-directed DNA polymerase from transposon X-element</fullName>
    </submittedName>
</protein>
<dbReference type="Gene3D" id="3.60.10.10">
    <property type="entry name" value="Endonuclease/exonuclease/phosphatase"/>
    <property type="match status" value="1"/>
</dbReference>